<sequence length="317" mass="34387">VSKLGLPPVQTWAPSMLRRGPRNAEQMFPGSSGKSWFGNWFGKMPWLTKLCFLWLIVVVLAAVLADLIPGLADPNYQGFVFGEGKTNEGPTASHWLGTDNVSRDILARLIYGARVSLIFAFSLVAVGIVVGGTLGSIAGYFRGLLETFLMALVDTWLSFPALIGLVFITTMLGMRNLVVLVLVGAVFVWPSYTRIARATALSVSGQDFVTAARAIGTSRKRILVREIFPNVLPALLAYSLVGLPVLIILESTLSFLGLGVEIPTASWGGMINQARQDLLINIWPAVWPAVTLFMTVYSFNNLADWVRTQAAARSAAI</sequence>
<dbReference type="Pfam" id="PF00528">
    <property type="entry name" value="BPD_transp_1"/>
    <property type="match status" value="1"/>
</dbReference>
<feature type="domain" description="ABC transmembrane type-1" evidence="8">
    <location>
        <begin position="113"/>
        <end position="303"/>
    </location>
</feature>
<name>A0A381YXM3_9ZZZZ</name>
<dbReference type="InterPro" id="IPR000515">
    <property type="entry name" value="MetI-like"/>
</dbReference>
<feature type="transmembrane region" description="Helical" evidence="7">
    <location>
        <begin position="117"/>
        <end position="141"/>
    </location>
</feature>
<keyword evidence="5 7" id="KW-1133">Transmembrane helix</keyword>
<dbReference type="AlphaFoldDB" id="A0A381YXM3"/>
<evidence type="ECO:0000256" key="4">
    <source>
        <dbReference type="ARBA" id="ARBA00022692"/>
    </source>
</evidence>
<feature type="transmembrane region" description="Helical" evidence="7">
    <location>
        <begin position="161"/>
        <end position="189"/>
    </location>
</feature>
<dbReference type="EMBL" id="UINC01019310">
    <property type="protein sequence ID" value="SVA81719.1"/>
    <property type="molecule type" value="Genomic_DNA"/>
</dbReference>
<evidence type="ECO:0000256" key="6">
    <source>
        <dbReference type="ARBA" id="ARBA00023136"/>
    </source>
</evidence>
<feature type="transmembrane region" description="Helical" evidence="7">
    <location>
        <begin position="46"/>
        <end position="68"/>
    </location>
</feature>
<dbReference type="CDD" id="cd06261">
    <property type="entry name" value="TM_PBP2"/>
    <property type="match status" value="1"/>
</dbReference>
<dbReference type="PANTHER" id="PTHR43386">
    <property type="entry name" value="OLIGOPEPTIDE TRANSPORT SYSTEM PERMEASE PROTEIN APPC"/>
    <property type="match status" value="1"/>
</dbReference>
<evidence type="ECO:0000256" key="7">
    <source>
        <dbReference type="SAM" id="Phobius"/>
    </source>
</evidence>
<evidence type="ECO:0000313" key="9">
    <source>
        <dbReference type="EMBL" id="SVA81719.1"/>
    </source>
</evidence>
<dbReference type="GO" id="GO:0005886">
    <property type="term" value="C:plasma membrane"/>
    <property type="evidence" value="ECO:0007669"/>
    <property type="project" value="UniProtKB-SubCell"/>
</dbReference>
<dbReference type="InterPro" id="IPR035906">
    <property type="entry name" value="MetI-like_sf"/>
</dbReference>
<accession>A0A381YXM3</accession>
<feature type="transmembrane region" description="Helical" evidence="7">
    <location>
        <begin position="227"/>
        <end position="247"/>
    </location>
</feature>
<protein>
    <recommendedName>
        <fullName evidence="8">ABC transmembrane type-1 domain-containing protein</fullName>
    </recommendedName>
</protein>
<feature type="non-terminal residue" evidence="9">
    <location>
        <position position="1"/>
    </location>
</feature>
<evidence type="ECO:0000256" key="2">
    <source>
        <dbReference type="ARBA" id="ARBA00022448"/>
    </source>
</evidence>
<gene>
    <name evidence="9" type="ORF">METZ01_LOCUS134573</name>
</gene>
<keyword evidence="2" id="KW-0813">Transport</keyword>
<evidence type="ECO:0000256" key="5">
    <source>
        <dbReference type="ARBA" id="ARBA00022989"/>
    </source>
</evidence>
<evidence type="ECO:0000256" key="3">
    <source>
        <dbReference type="ARBA" id="ARBA00022475"/>
    </source>
</evidence>
<dbReference type="PANTHER" id="PTHR43386:SF25">
    <property type="entry name" value="PEPTIDE ABC TRANSPORTER PERMEASE PROTEIN"/>
    <property type="match status" value="1"/>
</dbReference>
<comment type="subcellular location">
    <subcellularLocation>
        <location evidence="1">Cell membrane</location>
        <topology evidence="1">Multi-pass membrane protein</topology>
    </subcellularLocation>
</comment>
<dbReference type="InterPro" id="IPR050366">
    <property type="entry name" value="BP-dependent_transpt_permease"/>
</dbReference>
<dbReference type="GO" id="GO:0055085">
    <property type="term" value="P:transmembrane transport"/>
    <property type="evidence" value="ECO:0007669"/>
    <property type="project" value="InterPro"/>
</dbReference>
<evidence type="ECO:0000256" key="1">
    <source>
        <dbReference type="ARBA" id="ARBA00004651"/>
    </source>
</evidence>
<feature type="transmembrane region" description="Helical" evidence="7">
    <location>
        <begin position="278"/>
        <end position="299"/>
    </location>
</feature>
<keyword evidence="4 7" id="KW-0812">Transmembrane</keyword>
<keyword evidence="6 7" id="KW-0472">Membrane</keyword>
<dbReference type="Gene3D" id="1.10.3720.10">
    <property type="entry name" value="MetI-like"/>
    <property type="match status" value="1"/>
</dbReference>
<evidence type="ECO:0000259" key="8">
    <source>
        <dbReference type="PROSITE" id="PS50928"/>
    </source>
</evidence>
<dbReference type="PROSITE" id="PS50928">
    <property type="entry name" value="ABC_TM1"/>
    <property type="match status" value="1"/>
</dbReference>
<keyword evidence="3" id="KW-1003">Cell membrane</keyword>
<reference evidence="9" key="1">
    <citation type="submission" date="2018-05" db="EMBL/GenBank/DDBJ databases">
        <authorList>
            <person name="Lanie J.A."/>
            <person name="Ng W.-L."/>
            <person name="Kazmierczak K.M."/>
            <person name="Andrzejewski T.M."/>
            <person name="Davidsen T.M."/>
            <person name="Wayne K.J."/>
            <person name="Tettelin H."/>
            <person name="Glass J.I."/>
            <person name="Rusch D."/>
            <person name="Podicherti R."/>
            <person name="Tsui H.-C.T."/>
            <person name="Winkler M.E."/>
        </authorList>
    </citation>
    <scope>NUCLEOTIDE SEQUENCE</scope>
</reference>
<dbReference type="SUPFAM" id="SSF161098">
    <property type="entry name" value="MetI-like"/>
    <property type="match status" value="1"/>
</dbReference>
<organism evidence="9">
    <name type="scientific">marine metagenome</name>
    <dbReference type="NCBI Taxonomy" id="408172"/>
    <lineage>
        <taxon>unclassified sequences</taxon>
        <taxon>metagenomes</taxon>
        <taxon>ecological metagenomes</taxon>
    </lineage>
</organism>
<proteinExistence type="predicted"/>